<organism evidence="2 3">
    <name type="scientific">Leisingera aquaemixtae</name>
    <dbReference type="NCBI Taxonomy" id="1396826"/>
    <lineage>
        <taxon>Bacteria</taxon>
        <taxon>Pseudomonadati</taxon>
        <taxon>Pseudomonadota</taxon>
        <taxon>Alphaproteobacteria</taxon>
        <taxon>Rhodobacterales</taxon>
        <taxon>Roseobacteraceae</taxon>
        <taxon>Leisingera</taxon>
    </lineage>
</organism>
<feature type="transmembrane region" description="Helical" evidence="1">
    <location>
        <begin position="75"/>
        <end position="95"/>
    </location>
</feature>
<sequence>MSNRSFLSAHSVIYAFFALALFFAPGLLWPNYGVELNDRYAWFLPQHNSIFLGGIAVICFLFRDASSGSKEGRKILTGLMWTNLLGLAVTFYAGAAGIFTGFGWSDPAFFALLSVLCFLQLRKG</sequence>
<protein>
    <submittedName>
        <fullName evidence="2">Uncharacterized protein</fullName>
    </submittedName>
</protein>
<feature type="transmembrane region" description="Helical" evidence="1">
    <location>
        <begin position="44"/>
        <end position="63"/>
    </location>
</feature>
<keyword evidence="1" id="KW-0812">Transmembrane</keyword>
<gene>
    <name evidence="2" type="ORF">K3718_00650</name>
</gene>
<name>A0ABY5WJH9_9RHOB</name>
<dbReference type="EMBL" id="CP081051">
    <property type="protein sequence ID" value="UWQ41628.1"/>
    <property type="molecule type" value="Genomic_DNA"/>
</dbReference>
<keyword evidence="3" id="KW-1185">Reference proteome</keyword>
<feature type="transmembrane region" description="Helical" evidence="1">
    <location>
        <begin position="12"/>
        <end position="32"/>
    </location>
</feature>
<evidence type="ECO:0000313" key="3">
    <source>
        <dbReference type="Proteomes" id="UP001058514"/>
    </source>
</evidence>
<proteinExistence type="predicted"/>
<dbReference type="Proteomes" id="UP001058514">
    <property type="component" value="Chromosome"/>
</dbReference>
<accession>A0ABY5WJH9</accession>
<keyword evidence="1" id="KW-0472">Membrane</keyword>
<keyword evidence="1" id="KW-1133">Transmembrane helix</keyword>
<evidence type="ECO:0000256" key="1">
    <source>
        <dbReference type="SAM" id="Phobius"/>
    </source>
</evidence>
<evidence type="ECO:0000313" key="2">
    <source>
        <dbReference type="EMBL" id="UWQ41628.1"/>
    </source>
</evidence>
<dbReference type="RefSeq" id="WP_259964664.1">
    <property type="nucleotide sequence ID" value="NZ_CP081051.1"/>
</dbReference>
<reference evidence="2" key="1">
    <citation type="submission" date="2021-08" db="EMBL/GenBank/DDBJ databases">
        <authorList>
            <person name="Nwanade C."/>
            <person name="Wang M."/>
            <person name="Masoudi A."/>
            <person name="Yu Z."/>
            <person name="Liu J."/>
        </authorList>
    </citation>
    <scope>NUCLEOTIDE SEQUENCE</scope>
    <source>
        <strain evidence="2">S166</strain>
    </source>
</reference>